<feature type="compositionally biased region" description="Basic and acidic residues" evidence="1">
    <location>
        <begin position="78"/>
        <end position="105"/>
    </location>
</feature>
<name>A0A8H6YGK6_9AGAR</name>
<comment type="caution">
    <text evidence="2">The sequence shown here is derived from an EMBL/GenBank/DDBJ whole genome shotgun (WGS) entry which is preliminary data.</text>
</comment>
<gene>
    <name evidence="2" type="ORF">MSAN_01112100</name>
</gene>
<evidence type="ECO:0000313" key="2">
    <source>
        <dbReference type="EMBL" id="KAF7360828.1"/>
    </source>
</evidence>
<feature type="region of interest" description="Disordered" evidence="1">
    <location>
        <begin position="122"/>
        <end position="163"/>
    </location>
</feature>
<sequence>MSANEEDPFEELRRTYGDNVPRMNLCSHREPELYPLVPYHGITAGEMVEASWVERFGLSSTPAGTANEQDSDCPASPAKDKEATVSQERDVLPRDSKDGSEDKRCPHTKIHTDVNVLSSLSFDGTFRLPPKSRSRKDIQVKSASELKREDWNDNMPELVPASD</sequence>
<keyword evidence="3" id="KW-1185">Reference proteome</keyword>
<reference evidence="2" key="1">
    <citation type="submission" date="2020-05" db="EMBL/GenBank/DDBJ databases">
        <title>Mycena genomes resolve the evolution of fungal bioluminescence.</title>
        <authorList>
            <person name="Tsai I.J."/>
        </authorList>
    </citation>
    <scope>NUCLEOTIDE SEQUENCE</scope>
    <source>
        <strain evidence="2">160909Yilan</strain>
    </source>
</reference>
<feature type="compositionally biased region" description="Polar residues" evidence="1">
    <location>
        <begin position="59"/>
        <end position="68"/>
    </location>
</feature>
<feature type="region of interest" description="Disordered" evidence="1">
    <location>
        <begin position="59"/>
        <end position="110"/>
    </location>
</feature>
<feature type="compositionally biased region" description="Basic and acidic residues" evidence="1">
    <location>
        <begin position="135"/>
        <end position="151"/>
    </location>
</feature>
<dbReference type="Proteomes" id="UP000623467">
    <property type="component" value="Unassembled WGS sequence"/>
</dbReference>
<accession>A0A8H6YGK6</accession>
<evidence type="ECO:0000256" key="1">
    <source>
        <dbReference type="SAM" id="MobiDB-lite"/>
    </source>
</evidence>
<dbReference type="EMBL" id="JACAZH010000008">
    <property type="protein sequence ID" value="KAF7360828.1"/>
    <property type="molecule type" value="Genomic_DNA"/>
</dbReference>
<proteinExistence type="predicted"/>
<organism evidence="2 3">
    <name type="scientific">Mycena sanguinolenta</name>
    <dbReference type="NCBI Taxonomy" id="230812"/>
    <lineage>
        <taxon>Eukaryota</taxon>
        <taxon>Fungi</taxon>
        <taxon>Dikarya</taxon>
        <taxon>Basidiomycota</taxon>
        <taxon>Agaricomycotina</taxon>
        <taxon>Agaricomycetes</taxon>
        <taxon>Agaricomycetidae</taxon>
        <taxon>Agaricales</taxon>
        <taxon>Marasmiineae</taxon>
        <taxon>Mycenaceae</taxon>
        <taxon>Mycena</taxon>
    </lineage>
</organism>
<dbReference type="AlphaFoldDB" id="A0A8H6YGK6"/>
<protein>
    <submittedName>
        <fullName evidence="2">Uncharacterized protein</fullName>
    </submittedName>
</protein>
<evidence type="ECO:0000313" key="3">
    <source>
        <dbReference type="Proteomes" id="UP000623467"/>
    </source>
</evidence>